<gene>
    <name evidence="1" type="ORF">PENTCL1PPCAC_4144</name>
</gene>
<evidence type="ECO:0000313" key="2">
    <source>
        <dbReference type="Proteomes" id="UP001432027"/>
    </source>
</evidence>
<feature type="non-terminal residue" evidence="1">
    <location>
        <position position="228"/>
    </location>
</feature>
<organism evidence="1 2">
    <name type="scientific">Pristionchus entomophagus</name>
    <dbReference type="NCBI Taxonomy" id="358040"/>
    <lineage>
        <taxon>Eukaryota</taxon>
        <taxon>Metazoa</taxon>
        <taxon>Ecdysozoa</taxon>
        <taxon>Nematoda</taxon>
        <taxon>Chromadorea</taxon>
        <taxon>Rhabditida</taxon>
        <taxon>Rhabditina</taxon>
        <taxon>Diplogasteromorpha</taxon>
        <taxon>Diplogasteroidea</taxon>
        <taxon>Neodiplogasteridae</taxon>
        <taxon>Pristionchus</taxon>
    </lineage>
</organism>
<sequence length="228" mass="25682">RFTRDELARNADGDMIYIRIRVIVARSYFTLSKLLKEPTTVPEKNVDLVKRILRGEKTAGADWSITVASDGTGDRALPLTYHVHTQTWRRVGSKWTKLDVVMKVMFAQWERAICDQALALDKRDPSSYVALARLLMIIWCSPNLGVLPVAKRVAIGTFADMTWMDSEPGVDGDLEWPEREKVIRMIYEAGLLADQMKEVFSSVVKHRAAVSSVRKIGLGAKNKPPVPE</sequence>
<proteinExistence type="predicted"/>
<keyword evidence="2" id="KW-1185">Reference proteome</keyword>
<accession>A0AAV5SP98</accession>
<comment type="caution">
    <text evidence="1">The sequence shown here is derived from an EMBL/GenBank/DDBJ whole genome shotgun (WGS) entry which is preliminary data.</text>
</comment>
<dbReference type="AlphaFoldDB" id="A0AAV5SP98"/>
<dbReference type="EMBL" id="BTSX01000001">
    <property type="protein sequence ID" value="GMS81969.1"/>
    <property type="molecule type" value="Genomic_DNA"/>
</dbReference>
<protein>
    <submittedName>
        <fullName evidence="1">Uncharacterized protein</fullName>
    </submittedName>
</protein>
<name>A0AAV5SP98_9BILA</name>
<reference evidence="1" key="1">
    <citation type="submission" date="2023-10" db="EMBL/GenBank/DDBJ databases">
        <title>Genome assembly of Pristionchus species.</title>
        <authorList>
            <person name="Yoshida K."/>
            <person name="Sommer R.J."/>
        </authorList>
    </citation>
    <scope>NUCLEOTIDE SEQUENCE</scope>
    <source>
        <strain evidence="1">RS0144</strain>
    </source>
</reference>
<feature type="non-terminal residue" evidence="1">
    <location>
        <position position="1"/>
    </location>
</feature>
<evidence type="ECO:0000313" key="1">
    <source>
        <dbReference type="EMBL" id="GMS81969.1"/>
    </source>
</evidence>
<dbReference type="Proteomes" id="UP001432027">
    <property type="component" value="Unassembled WGS sequence"/>
</dbReference>